<evidence type="ECO:0000256" key="7">
    <source>
        <dbReference type="ARBA" id="ARBA00022759"/>
    </source>
</evidence>
<dbReference type="GO" id="GO:0005615">
    <property type="term" value="C:extracellular space"/>
    <property type="evidence" value="ECO:0007669"/>
    <property type="project" value="Ensembl"/>
</dbReference>
<dbReference type="RefSeq" id="XP_012514729.1">
    <property type="nucleotide sequence ID" value="XM_012659275.1"/>
</dbReference>
<proteinExistence type="inferred from homology"/>
<protein>
    <submittedName>
        <fullName evidence="19">Ribonuclease T2</fullName>
    </submittedName>
</protein>
<dbReference type="InterPro" id="IPR018188">
    <property type="entry name" value="RNase_T2_His_AS_1"/>
</dbReference>
<feature type="active site" evidence="17">
    <location>
        <position position="109"/>
    </location>
</feature>
<dbReference type="InterPro" id="IPR001568">
    <property type="entry name" value="RNase_T2-like"/>
</dbReference>
<dbReference type="STRING" id="379532.ENSPCOP00000015515"/>
<evidence type="ECO:0000256" key="5">
    <source>
        <dbReference type="ARBA" id="ARBA00022525"/>
    </source>
</evidence>
<evidence type="ECO:0000256" key="12">
    <source>
        <dbReference type="ARBA" id="ARBA00023228"/>
    </source>
</evidence>
<dbReference type="OMA" id="TNCHIGS"/>
<evidence type="ECO:0000256" key="6">
    <source>
        <dbReference type="ARBA" id="ARBA00022722"/>
    </source>
</evidence>
<dbReference type="Pfam" id="PF00445">
    <property type="entry name" value="Ribonuclease_T2"/>
    <property type="match status" value="1"/>
</dbReference>
<dbReference type="PROSITE" id="PS00531">
    <property type="entry name" value="RNASE_T2_2"/>
    <property type="match status" value="1"/>
</dbReference>
<dbReference type="OrthoDB" id="435754at2759"/>
<evidence type="ECO:0000313" key="20">
    <source>
        <dbReference type="Proteomes" id="UP000233160"/>
    </source>
</evidence>
<keyword evidence="7" id="KW-0255">Endonuclease</keyword>
<comment type="function">
    <text evidence="16">Ribonuclease that plays an essential role in innate immune response by recognizing and degrading RNAs from microbial pathogens that are subsequently sensed by TLR8. Cleaves preferentially single-stranded RNA molecules between purine and uridine residues, which critically contributes to the supply of catabolic uridine and the generation of purine-2',3'-cyclophosphate-terminated oligoribonucleotides. In turn, RNase T2 degradation products promote the RNA-dependent activation of TLR8. In plasmacytoid dendritic cells, it cooperates with PLD3 or PLD4 5'-&gt;3' exonucleases to process RNA fragments and release 2',3'-cyclic guanosine monophosphate (2',3'-cGMP), a potent stimulatory ligand for TLR7. Also plays a key role in degradation of mitochondrial RNA and processing of non-coding RNA imported from the cytosol into mitochondria. Participates as well in degradation of mitochondrion-associated cytosolic rRNAs.</text>
</comment>
<dbReference type="InterPro" id="IPR033697">
    <property type="entry name" value="Ribonuclease_T2_eukaryotic"/>
</dbReference>
<comment type="catalytic activity">
    <reaction evidence="14">
        <text>a guanylyl-uridine-RNA = a 3'-end 2',3'-cyclophospho-GMP-RNA + a 5'-end dephospho-uridine-RNA</text>
        <dbReference type="Rhea" id="RHEA:81323"/>
        <dbReference type="Rhea" id="RHEA-COMP:17356"/>
        <dbReference type="Rhea" id="RHEA-COMP:19658"/>
        <dbReference type="Rhea" id="RHEA-COMP:19659"/>
        <dbReference type="ChEBI" id="CHEBI:173224"/>
        <dbReference type="ChEBI" id="CHEBI:231849"/>
        <dbReference type="ChEBI" id="CHEBI:231850"/>
    </reaction>
</comment>
<name>A0A2K6FNF3_PROCO</name>
<dbReference type="GO" id="GO:0033897">
    <property type="term" value="F:ribonuclease T2 activity"/>
    <property type="evidence" value="ECO:0007669"/>
    <property type="project" value="InterPro"/>
</dbReference>
<dbReference type="GO" id="GO:0005788">
    <property type="term" value="C:endoplasmic reticulum lumen"/>
    <property type="evidence" value="ECO:0007669"/>
    <property type="project" value="UniProtKB-SubCell"/>
</dbReference>
<feature type="active site" evidence="17">
    <location>
        <position position="60"/>
    </location>
</feature>
<dbReference type="Proteomes" id="UP000233160">
    <property type="component" value="Unassembled WGS sequence"/>
</dbReference>
<keyword evidence="20" id="KW-1185">Reference proteome</keyword>
<dbReference type="GO" id="GO:0006401">
    <property type="term" value="P:RNA catabolic process"/>
    <property type="evidence" value="ECO:0007669"/>
    <property type="project" value="Ensembl"/>
</dbReference>
<comment type="catalytic activity">
    <reaction evidence="15">
        <text>an adenylyl-uridine-RNA = a 3'-end 2',3'-cyclophospho-AMP-RNA + a 5'-end dephospho-uridine-RNA</text>
        <dbReference type="Rhea" id="RHEA:81383"/>
        <dbReference type="Rhea" id="RHEA-COMP:17356"/>
        <dbReference type="Rhea" id="RHEA-COMP:19675"/>
        <dbReference type="Rhea" id="RHEA-COMP:19676"/>
        <dbReference type="ChEBI" id="CHEBI:173224"/>
        <dbReference type="ChEBI" id="CHEBI:231879"/>
        <dbReference type="ChEBI" id="CHEBI:231881"/>
    </reaction>
    <physiologicalReaction direction="left-to-right" evidence="15">
        <dbReference type="Rhea" id="RHEA:81384"/>
    </physiologicalReaction>
</comment>
<evidence type="ECO:0000256" key="4">
    <source>
        <dbReference type="ARBA" id="ARBA00007469"/>
    </source>
</evidence>
<dbReference type="SUPFAM" id="SSF55895">
    <property type="entry name" value="Ribonuclease Rh-like"/>
    <property type="match status" value="1"/>
</dbReference>
<dbReference type="FunFam" id="3.90.730.10:FF:000001">
    <property type="entry name" value="Ribonuclease T2"/>
    <property type="match status" value="1"/>
</dbReference>
<organism evidence="19 20">
    <name type="scientific">Propithecus coquereli</name>
    <name type="common">Coquerel's sifaka</name>
    <name type="synonym">Propithecus verreauxi coquereli</name>
    <dbReference type="NCBI Taxonomy" id="379532"/>
    <lineage>
        <taxon>Eukaryota</taxon>
        <taxon>Metazoa</taxon>
        <taxon>Chordata</taxon>
        <taxon>Craniata</taxon>
        <taxon>Vertebrata</taxon>
        <taxon>Euteleostomi</taxon>
        <taxon>Mammalia</taxon>
        <taxon>Eutheria</taxon>
        <taxon>Euarchontoglires</taxon>
        <taxon>Primates</taxon>
        <taxon>Strepsirrhini</taxon>
        <taxon>Lemuriformes</taxon>
        <taxon>Indriidae</taxon>
        <taxon>Propithecus</taxon>
    </lineage>
</organism>
<evidence type="ECO:0000256" key="15">
    <source>
        <dbReference type="ARBA" id="ARBA00052670"/>
    </source>
</evidence>
<evidence type="ECO:0000256" key="3">
    <source>
        <dbReference type="ARBA" id="ARBA00004613"/>
    </source>
</evidence>
<dbReference type="InterPro" id="IPR036430">
    <property type="entry name" value="RNase_T2-like_sf"/>
</dbReference>
<dbReference type="Gene3D" id="3.90.730.10">
    <property type="entry name" value="Ribonuclease T2-like"/>
    <property type="match status" value="1"/>
</dbReference>
<evidence type="ECO:0000256" key="10">
    <source>
        <dbReference type="ARBA" id="ARBA00023157"/>
    </source>
</evidence>
<dbReference type="CDD" id="cd01061">
    <property type="entry name" value="RNase_T2_euk"/>
    <property type="match status" value="1"/>
</dbReference>
<dbReference type="GeneTree" id="ENSGT00640000091563"/>
<comment type="subcellular location">
    <subcellularLocation>
        <location evidence="2">Endoplasmic reticulum lumen</location>
    </subcellularLocation>
    <subcellularLocation>
        <location evidence="1">Lysosome lumen</location>
    </subcellularLocation>
    <subcellularLocation>
        <location evidence="3">Secreted</location>
    </subcellularLocation>
</comment>
<keyword evidence="13" id="KW-0456">Lyase</keyword>
<dbReference type="PROSITE" id="PS00530">
    <property type="entry name" value="RNASE_T2_1"/>
    <property type="match status" value="1"/>
</dbReference>
<dbReference type="InterPro" id="IPR033130">
    <property type="entry name" value="RNase_T2_His_AS_2"/>
</dbReference>
<dbReference type="CTD" id="8635"/>
<evidence type="ECO:0000256" key="1">
    <source>
        <dbReference type="ARBA" id="ARBA00004227"/>
    </source>
</evidence>
<evidence type="ECO:0000256" key="13">
    <source>
        <dbReference type="ARBA" id="ARBA00023239"/>
    </source>
</evidence>
<dbReference type="PANTHER" id="PTHR11240">
    <property type="entry name" value="RIBONUCLEASE T2"/>
    <property type="match status" value="1"/>
</dbReference>
<dbReference type="PANTHER" id="PTHR11240:SF22">
    <property type="entry name" value="RIBONUCLEASE T2"/>
    <property type="match status" value="1"/>
</dbReference>
<evidence type="ECO:0000256" key="18">
    <source>
        <dbReference type="RuleBase" id="RU004328"/>
    </source>
</evidence>
<keyword evidence="6" id="KW-0540">Nuclease</keyword>
<keyword evidence="10" id="KW-1015">Disulfide bond</keyword>
<evidence type="ECO:0000256" key="17">
    <source>
        <dbReference type="PIRSR" id="PIRSR633697-1"/>
    </source>
</evidence>
<dbReference type="GO" id="GO:0043202">
    <property type="term" value="C:lysosomal lumen"/>
    <property type="evidence" value="ECO:0007669"/>
    <property type="project" value="UniProtKB-SubCell"/>
</dbReference>
<dbReference type="AlphaFoldDB" id="A0A2K6FNF3"/>
<evidence type="ECO:0000256" key="9">
    <source>
        <dbReference type="ARBA" id="ARBA00022824"/>
    </source>
</evidence>
<keyword evidence="9" id="KW-0256">Endoplasmic reticulum</keyword>
<sequence length="251" mass="29121">MRRESRWRRGRLCWLRGSCQFISGGIHEWKKLILVQHWPETVCEEVQNDCRDPPHYWTIHGLWPDKSEECNRSWHFNLEEIKDLLPEMKTYWPDVIHSSPNRSQFWKHEWEKHGTCAAQVEALDSQKKYFGKSLALYQKLDLSSVLLKLGITPSINYYQVGDFKDALTRVYGVVPKLQCLPPRQGEAVQTIGQIELCLTKQDQQLRNCTEPGERPAPGQEAWLAGAAAEDQGLRVCEDGPVFYPPPKKIKH</sequence>
<dbReference type="GeneID" id="105822319"/>
<evidence type="ECO:0000313" key="19">
    <source>
        <dbReference type="Ensembl" id="ENSPCOP00000015515.1"/>
    </source>
</evidence>
<dbReference type="Ensembl" id="ENSPCOT00000026130.1">
    <property type="protein sequence ID" value="ENSPCOP00000015515.1"/>
    <property type="gene ID" value="ENSPCOG00000019496.1"/>
</dbReference>
<keyword evidence="11" id="KW-0325">Glycoprotein</keyword>
<keyword evidence="12" id="KW-0458">Lysosome</keyword>
<evidence type="ECO:0000256" key="2">
    <source>
        <dbReference type="ARBA" id="ARBA00004319"/>
    </source>
</evidence>
<dbReference type="GO" id="GO:0016787">
    <property type="term" value="F:hydrolase activity"/>
    <property type="evidence" value="ECO:0007669"/>
    <property type="project" value="UniProtKB-KW"/>
</dbReference>
<comment type="similarity">
    <text evidence="4 18">Belongs to the RNase T2 family.</text>
</comment>
<evidence type="ECO:0000256" key="14">
    <source>
        <dbReference type="ARBA" id="ARBA00051280"/>
    </source>
</evidence>
<keyword evidence="8" id="KW-0378">Hydrolase</keyword>
<reference evidence="19" key="2">
    <citation type="submission" date="2025-09" db="UniProtKB">
        <authorList>
            <consortium name="Ensembl"/>
        </authorList>
    </citation>
    <scope>IDENTIFICATION</scope>
</reference>
<dbReference type="KEGG" id="pcoq:105822319"/>
<keyword evidence="5" id="KW-0964">Secreted</keyword>
<reference evidence="19" key="1">
    <citation type="submission" date="2025-08" db="UniProtKB">
        <authorList>
            <consortium name="Ensembl"/>
        </authorList>
    </citation>
    <scope>IDENTIFICATION</scope>
</reference>
<gene>
    <name evidence="19" type="primary">RNASET2</name>
</gene>
<accession>A0A2K6FNF3</accession>
<evidence type="ECO:0000256" key="16">
    <source>
        <dbReference type="ARBA" id="ARBA00054894"/>
    </source>
</evidence>
<evidence type="ECO:0000256" key="8">
    <source>
        <dbReference type="ARBA" id="ARBA00022801"/>
    </source>
</evidence>
<dbReference type="GO" id="GO:0003723">
    <property type="term" value="F:RNA binding"/>
    <property type="evidence" value="ECO:0007669"/>
    <property type="project" value="InterPro"/>
</dbReference>
<feature type="active site" evidence="17">
    <location>
        <position position="113"/>
    </location>
</feature>
<evidence type="ECO:0000256" key="11">
    <source>
        <dbReference type="ARBA" id="ARBA00023180"/>
    </source>
</evidence>